<keyword evidence="9" id="KW-1185">Reference proteome</keyword>
<dbReference type="AlphaFoldDB" id="A0AAE3ITL6"/>
<feature type="transmembrane region" description="Helical" evidence="6">
    <location>
        <begin position="21"/>
        <end position="42"/>
    </location>
</feature>
<evidence type="ECO:0000313" key="8">
    <source>
        <dbReference type="EMBL" id="MCU9612524.1"/>
    </source>
</evidence>
<dbReference type="EMBL" id="JAOUSF010000001">
    <property type="protein sequence ID" value="MCU9612524.1"/>
    <property type="molecule type" value="Genomic_DNA"/>
</dbReference>
<feature type="transmembrane region" description="Helical" evidence="6">
    <location>
        <begin position="315"/>
        <end position="334"/>
    </location>
</feature>
<feature type="transmembrane region" description="Helical" evidence="6">
    <location>
        <begin position="276"/>
        <end position="303"/>
    </location>
</feature>
<dbReference type="RefSeq" id="WP_263071709.1">
    <property type="nucleotide sequence ID" value="NZ_JAOUSF010000001.1"/>
</dbReference>
<dbReference type="Proteomes" id="UP001209318">
    <property type="component" value="Unassembled WGS sequence"/>
</dbReference>
<keyword evidence="5 6" id="KW-0472">Membrane</keyword>
<evidence type="ECO:0000259" key="7">
    <source>
        <dbReference type="Pfam" id="PF12698"/>
    </source>
</evidence>
<gene>
    <name evidence="8" type="ORF">OEV98_02965</name>
</gene>
<feature type="domain" description="ABC-2 type transporter transmembrane" evidence="7">
    <location>
        <begin position="19"/>
        <end position="389"/>
    </location>
</feature>
<feature type="transmembrane region" description="Helical" evidence="6">
    <location>
        <begin position="370"/>
        <end position="392"/>
    </location>
</feature>
<feature type="transmembrane region" description="Helical" evidence="6">
    <location>
        <begin position="185"/>
        <end position="209"/>
    </location>
</feature>
<keyword evidence="4 6" id="KW-1133">Transmembrane helix</keyword>
<keyword evidence="2" id="KW-1003">Cell membrane</keyword>
<feature type="transmembrane region" description="Helical" evidence="6">
    <location>
        <begin position="340"/>
        <end position="358"/>
    </location>
</feature>
<evidence type="ECO:0000313" key="9">
    <source>
        <dbReference type="Proteomes" id="UP001209318"/>
    </source>
</evidence>
<dbReference type="InterPro" id="IPR051449">
    <property type="entry name" value="ABC-2_transporter_component"/>
</dbReference>
<dbReference type="GO" id="GO:0140359">
    <property type="term" value="F:ABC-type transporter activity"/>
    <property type="evidence" value="ECO:0007669"/>
    <property type="project" value="InterPro"/>
</dbReference>
<evidence type="ECO:0000256" key="2">
    <source>
        <dbReference type="ARBA" id="ARBA00022475"/>
    </source>
</evidence>
<evidence type="ECO:0000256" key="4">
    <source>
        <dbReference type="ARBA" id="ARBA00022989"/>
    </source>
</evidence>
<dbReference type="PANTHER" id="PTHR30294">
    <property type="entry name" value="MEMBRANE COMPONENT OF ABC TRANSPORTER YHHJ-RELATED"/>
    <property type="match status" value="1"/>
</dbReference>
<feature type="transmembrane region" description="Helical" evidence="6">
    <location>
        <begin position="230"/>
        <end position="256"/>
    </location>
</feature>
<evidence type="ECO:0000256" key="6">
    <source>
        <dbReference type="SAM" id="Phobius"/>
    </source>
</evidence>
<dbReference type="InterPro" id="IPR013525">
    <property type="entry name" value="ABC2_TM"/>
</dbReference>
<dbReference type="Pfam" id="PF12698">
    <property type="entry name" value="ABC2_membrane_3"/>
    <property type="match status" value="1"/>
</dbReference>
<sequence length="418" mass="46296">MNNFWVVLSHTYLSKIKTKQFIISTLITLALILVMANITNIIDFFQSDEDVKETVAVLDETNELSDTFKVTIGAINEDIEIISSTVSEDELKKDVLEGELDAYVLLQYDGNNLPKATYYSETLSNSSLSQNIEMALQQLKMSLAANQLQLTPDQLTLLNDPVEFEQVAIGDNVKSEEELNQARGLVYVLLFVIYFSVIMYATMIATEVATEKSSRVMEILISSVHPVAQMFAKIFGVALVGLTQLVIWLGGGYIALRQNMDEMTGGFFSFFGFGNTSISTIVYAVVFFLLGFLLYATMAAFLGSLVSRIEDVNQVIQPMIWLIVIGFMLAMTGLGTPDATYVTISSYIPVFTPMIMFMRVGLLELPIWEPVLGIAVLILTIIVLAIFGARVYKGGVLMYGNSSALKDIKKALQLTKNK</sequence>
<evidence type="ECO:0000256" key="5">
    <source>
        <dbReference type="ARBA" id="ARBA00023136"/>
    </source>
</evidence>
<organism evidence="8 9">
    <name type="scientific">Perspicuibacillus lycopersici</name>
    <dbReference type="NCBI Taxonomy" id="1325689"/>
    <lineage>
        <taxon>Bacteria</taxon>
        <taxon>Bacillati</taxon>
        <taxon>Bacillota</taxon>
        <taxon>Bacilli</taxon>
        <taxon>Bacillales</taxon>
        <taxon>Bacillaceae</taxon>
        <taxon>Perspicuibacillus</taxon>
    </lineage>
</organism>
<comment type="caution">
    <text evidence="8">The sequence shown here is derived from an EMBL/GenBank/DDBJ whole genome shotgun (WGS) entry which is preliminary data.</text>
</comment>
<protein>
    <submittedName>
        <fullName evidence="8">ABC transporter permease</fullName>
    </submittedName>
</protein>
<name>A0AAE3ITL6_9BACI</name>
<dbReference type="PANTHER" id="PTHR30294:SF29">
    <property type="entry name" value="MULTIDRUG ABC TRANSPORTER PERMEASE YBHS-RELATED"/>
    <property type="match status" value="1"/>
</dbReference>
<evidence type="ECO:0000256" key="1">
    <source>
        <dbReference type="ARBA" id="ARBA00004651"/>
    </source>
</evidence>
<reference evidence="8" key="1">
    <citation type="submission" date="2022-10" db="EMBL/GenBank/DDBJ databases">
        <title>Description of Fervidibacillus gen. nov. in the family Fervidibacillaceae fam. nov. with two species, Fervidibacillus albus sp. nov., and Fervidibacillus halotolerans sp. nov., isolated from tidal flat sediments.</title>
        <authorList>
            <person name="Kwon K.K."/>
            <person name="Yang S.-H."/>
        </authorList>
    </citation>
    <scope>NUCLEOTIDE SEQUENCE</scope>
    <source>
        <strain evidence="8">JCM 19140</strain>
    </source>
</reference>
<keyword evidence="3 6" id="KW-0812">Transmembrane</keyword>
<proteinExistence type="predicted"/>
<accession>A0AAE3ITL6</accession>
<comment type="subcellular location">
    <subcellularLocation>
        <location evidence="1">Cell membrane</location>
        <topology evidence="1">Multi-pass membrane protein</topology>
    </subcellularLocation>
</comment>
<evidence type="ECO:0000256" key="3">
    <source>
        <dbReference type="ARBA" id="ARBA00022692"/>
    </source>
</evidence>
<dbReference type="GO" id="GO:0005886">
    <property type="term" value="C:plasma membrane"/>
    <property type="evidence" value="ECO:0007669"/>
    <property type="project" value="UniProtKB-SubCell"/>
</dbReference>